<proteinExistence type="predicted"/>
<dbReference type="Pfam" id="PF16319">
    <property type="entry name" value="SGBP_BT4661-like"/>
    <property type="match status" value="1"/>
</dbReference>
<organism evidence="2 3">
    <name type="scientific">Bacteroides ovatus</name>
    <dbReference type="NCBI Taxonomy" id="28116"/>
    <lineage>
        <taxon>Bacteria</taxon>
        <taxon>Pseudomonadati</taxon>
        <taxon>Bacteroidota</taxon>
        <taxon>Bacteroidia</taxon>
        <taxon>Bacteroidales</taxon>
        <taxon>Bacteroidaceae</taxon>
        <taxon>Bacteroides</taxon>
    </lineage>
</organism>
<dbReference type="InterPro" id="IPR032529">
    <property type="entry name" value="BT4661-like"/>
</dbReference>
<dbReference type="Gene3D" id="2.60.40.60">
    <property type="entry name" value="Cadherins"/>
    <property type="match status" value="1"/>
</dbReference>
<feature type="chain" id="PRO_5010259678" description="DUF4958 domain-containing protein" evidence="1">
    <location>
        <begin position="30"/>
        <end position="726"/>
    </location>
</feature>
<dbReference type="Gene3D" id="2.60.40.2720">
    <property type="match status" value="1"/>
</dbReference>
<dbReference type="Gene3D" id="2.60.40.10">
    <property type="entry name" value="Immunoglobulins"/>
    <property type="match status" value="1"/>
</dbReference>
<accession>A0A1G6GCG3</accession>
<sequence>MRSKLLNITSRLLGTLIVIILTVVNSSCTDTETTDSTKFTIYYTGMTDIGPSMTGVISSPTYKGSTPYDFTITKITLDGEAFSDNIFTIDSETGKITLNSTGNTPVGLYKLSISCYSNGNRYEYADIVEINMMKPVPDGIKAIPEKLQVEYADIIDTESSQELPTSQITTEGNHISITNYTIASVVWNETIIEDTDTYFTVSKTGEISIIKGKQNIQPGKYILSFKLTTAATGEDPEMGIFENALEINVTSRPLSLTYTPNEGKIEEEGELSPETTFQSNSPVLKGSTEGLAYSIGSISPSTDKITIDPTTGVLSVAAHHGFKDGEKYEISVKVINEFSTEGVVFENVFTLNAVEFIEPIANFGYTNVEEVQAVEIDIQKNDNFKGDEVKYEFVDLATELQGQLNLDLDGNITIKKGNTIPVGQYTIQVMATNTKGSETATFTLKIIENPNYFTFFRYGNNLNLQPIENYADQFRIAAGAKLNTVKPTPISTDAPGGLESLKWEVELKHNPKNTNATIDATTGQITITGLKAGQCGMVMVTATAGEGKTAVSVSQPVFFHFSIVSDNNVQLEYTPFVFQVNPMKGGISEAPNLGTGVDKSTFRLDYRRDFFYYNIAGPDSHISGQLEQGVDNFLSTLWSSYSISAGVSRQPVSYFDNITDLSKPLGYIDQTDFKVHINPNMWRTKDGNANGAMIGQMTYSVKGEDPQGAASGARVSPMFIWFDTKF</sequence>
<evidence type="ECO:0000256" key="1">
    <source>
        <dbReference type="SAM" id="SignalP"/>
    </source>
</evidence>
<feature type="signal peptide" evidence="1">
    <location>
        <begin position="1"/>
        <end position="29"/>
    </location>
</feature>
<keyword evidence="1" id="KW-0732">Signal</keyword>
<reference evidence="2 3" key="1">
    <citation type="submission" date="2016-10" db="EMBL/GenBank/DDBJ databases">
        <authorList>
            <person name="de Groot N.N."/>
        </authorList>
    </citation>
    <scope>NUCLEOTIDE SEQUENCE [LARGE SCALE GENOMIC DNA]</scope>
    <source>
        <strain evidence="2 3">NLAE-zl-C500</strain>
    </source>
</reference>
<evidence type="ECO:0000313" key="3">
    <source>
        <dbReference type="Proteomes" id="UP000183670"/>
    </source>
</evidence>
<dbReference type="RefSeq" id="WP_074560496.1">
    <property type="nucleotide sequence ID" value="NZ_FMYE01000106.1"/>
</dbReference>
<dbReference type="AlphaFoldDB" id="A0A1G6GCG3"/>
<evidence type="ECO:0008006" key="4">
    <source>
        <dbReference type="Google" id="ProtNLM"/>
    </source>
</evidence>
<dbReference type="Gene3D" id="2.60.40.2710">
    <property type="match status" value="1"/>
</dbReference>
<dbReference type="InterPro" id="IPR013783">
    <property type="entry name" value="Ig-like_fold"/>
</dbReference>
<dbReference type="Gene3D" id="2.60.40.2730">
    <property type="match status" value="1"/>
</dbReference>
<dbReference type="Proteomes" id="UP000183670">
    <property type="component" value="Unassembled WGS sequence"/>
</dbReference>
<gene>
    <name evidence="2" type="ORF">SAMN05192581_11062</name>
</gene>
<evidence type="ECO:0000313" key="2">
    <source>
        <dbReference type="EMBL" id="SDB79687.1"/>
    </source>
</evidence>
<dbReference type="EMBL" id="FMYE01000106">
    <property type="protein sequence ID" value="SDB79687.1"/>
    <property type="molecule type" value="Genomic_DNA"/>
</dbReference>
<protein>
    <recommendedName>
        <fullName evidence="4">DUF4958 domain-containing protein</fullName>
    </recommendedName>
</protein>
<dbReference type="Gene3D" id="2.30.30.1270">
    <property type="match status" value="1"/>
</dbReference>
<name>A0A1G6GCG3_BACOV</name>